<comment type="subcellular location">
    <subcellularLocation>
        <location evidence="1">Cell membrane</location>
        <topology evidence="1">Multi-pass membrane protein</topology>
    </subcellularLocation>
</comment>
<evidence type="ECO:0000256" key="9">
    <source>
        <dbReference type="SAM" id="Phobius"/>
    </source>
</evidence>
<evidence type="ECO:0000256" key="4">
    <source>
        <dbReference type="ARBA" id="ARBA00022692"/>
    </source>
</evidence>
<dbReference type="CDD" id="cd06582">
    <property type="entry name" value="TM_PBP1_LivH_like"/>
    <property type="match status" value="1"/>
</dbReference>
<reference evidence="10 11" key="1">
    <citation type="submission" date="2015-11" db="EMBL/GenBank/DDBJ databases">
        <title>Draft Genome Sequence of the Strain BR 10303 (Bradyrhizobium sp.) isolated from nodules of Centrolobium paraense.</title>
        <authorList>
            <person name="Zelli J.E."/>
            <person name="Simoes-Araujo J.L."/>
            <person name="Barauna A.C."/>
            <person name="Silva K."/>
        </authorList>
    </citation>
    <scope>NUCLEOTIDE SEQUENCE [LARGE SCALE GENOMIC DNA]</scope>
    <source>
        <strain evidence="10 11">BR 10303</strain>
    </source>
</reference>
<dbReference type="RefSeq" id="WP_066513138.1">
    <property type="nucleotide sequence ID" value="NZ_LNCU01000106.1"/>
</dbReference>
<evidence type="ECO:0000313" key="11">
    <source>
        <dbReference type="Proteomes" id="UP000057737"/>
    </source>
</evidence>
<keyword evidence="3" id="KW-1003">Cell membrane</keyword>
<feature type="transmembrane region" description="Helical" evidence="9">
    <location>
        <begin position="20"/>
        <end position="42"/>
    </location>
</feature>
<dbReference type="PANTHER" id="PTHR11795">
    <property type="entry name" value="BRANCHED-CHAIN AMINO ACID TRANSPORT SYSTEM PERMEASE PROTEIN LIVH"/>
    <property type="match status" value="1"/>
</dbReference>
<evidence type="ECO:0000256" key="1">
    <source>
        <dbReference type="ARBA" id="ARBA00004651"/>
    </source>
</evidence>
<feature type="transmembrane region" description="Helical" evidence="9">
    <location>
        <begin position="194"/>
        <end position="216"/>
    </location>
</feature>
<sequence>MNTTIMLFLLQDGITNGAIYALLGLALVLVFAVTRVILIPQGEFVTYGALSYAMLATGQVPGTAQLAVAMGLVAFALDLFFARKALHARLVMRSAALNIVFPVALLGLTYALVGPNTPIAVNIALALLIVAAIGLFLYRIAFQPIAHTSVLVLLIASVGCHLALQGLGLVFFGAEGLRGPALSNAAVTAGPLRFTGQSLAVYGLTVAFIVALWLFFGYTKTGKALRATAVNRLGARLVGIRTTLSGQIAFLLASVIGALSGILIVPITTLYYDTGFLIGLKGFIAAIIGGLVSYPLTAVAAILVGIVEAFSSFYASNFKEVIVFFLILPVLVLRSLAAPQVEEEKD</sequence>
<protein>
    <submittedName>
        <fullName evidence="10">ABC transporter permease</fullName>
    </submittedName>
</protein>
<feature type="transmembrane region" description="Helical" evidence="9">
    <location>
        <begin position="150"/>
        <end position="174"/>
    </location>
</feature>
<feature type="transmembrane region" description="Helical" evidence="9">
    <location>
        <begin position="318"/>
        <end position="337"/>
    </location>
</feature>
<dbReference type="Pfam" id="PF02653">
    <property type="entry name" value="BPD_transp_2"/>
    <property type="match status" value="1"/>
</dbReference>
<feature type="transmembrane region" description="Helical" evidence="9">
    <location>
        <begin position="283"/>
        <end position="306"/>
    </location>
</feature>
<dbReference type="GO" id="GO:0006865">
    <property type="term" value="P:amino acid transport"/>
    <property type="evidence" value="ECO:0007669"/>
    <property type="project" value="UniProtKB-KW"/>
</dbReference>
<keyword evidence="4 9" id="KW-0812">Transmembrane</keyword>
<name>A0A109JH80_9BRAD</name>
<evidence type="ECO:0000256" key="3">
    <source>
        <dbReference type="ARBA" id="ARBA00022475"/>
    </source>
</evidence>
<feature type="transmembrane region" description="Helical" evidence="9">
    <location>
        <begin position="62"/>
        <end position="82"/>
    </location>
</feature>
<keyword evidence="11" id="KW-1185">Reference proteome</keyword>
<evidence type="ECO:0000256" key="6">
    <source>
        <dbReference type="ARBA" id="ARBA00022989"/>
    </source>
</evidence>
<feature type="transmembrane region" description="Helical" evidence="9">
    <location>
        <begin position="119"/>
        <end position="138"/>
    </location>
</feature>
<proteinExistence type="inferred from homology"/>
<dbReference type="EMBL" id="LNCU01000106">
    <property type="protein sequence ID" value="KWV48881.1"/>
    <property type="molecule type" value="Genomic_DNA"/>
</dbReference>
<organism evidence="10 11">
    <name type="scientific">Bradyrhizobium macuxiense</name>
    <dbReference type="NCBI Taxonomy" id="1755647"/>
    <lineage>
        <taxon>Bacteria</taxon>
        <taxon>Pseudomonadati</taxon>
        <taxon>Pseudomonadota</taxon>
        <taxon>Alphaproteobacteria</taxon>
        <taxon>Hyphomicrobiales</taxon>
        <taxon>Nitrobacteraceae</taxon>
        <taxon>Bradyrhizobium</taxon>
    </lineage>
</organism>
<feature type="transmembrane region" description="Helical" evidence="9">
    <location>
        <begin position="94"/>
        <end position="113"/>
    </location>
</feature>
<dbReference type="GO" id="GO:0022857">
    <property type="term" value="F:transmembrane transporter activity"/>
    <property type="evidence" value="ECO:0007669"/>
    <property type="project" value="InterPro"/>
</dbReference>
<evidence type="ECO:0000256" key="2">
    <source>
        <dbReference type="ARBA" id="ARBA00022448"/>
    </source>
</evidence>
<comment type="caution">
    <text evidence="10">The sequence shown here is derived from an EMBL/GenBank/DDBJ whole genome shotgun (WGS) entry which is preliminary data.</text>
</comment>
<keyword evidence="5" id="KW-0029">Amino-acid transport</keyword>
<evidence type="ECO:0000313" key="10">
    <source>
        <dbReference type="EMBL" id="KWV48881.1"/>
    </source>
</evidence>
<feature type="transmembrane region" description="Helical" evidence="9">
    <location>
        <begin position="248"/>
        <end position="271"/>
    </location>
</feature>
<evidence type="ECO:0000256" key="5">
    <source>
        <dbReference type="ARBA" id="ARBA00022970"/>
    </source>
</evidence>
<dbReference type="Proteomes" id="UP000057737">
    <property type="component" value="Unassembled WGS sequence"/>
</dbReference>
<dbReference type="InterPro" id="IPR052157">
    <property type="entry name" value="BCAA_transport_permease"/>
</dbReference>
<accession>A0A109JH80</accession>
<keyword evidence="2" id="KW-0813">Transport</keyword>
<dbReference type="PANTHER" id="PTHR11795:SF450">
    <property type="entry name" value="ABC TRANSPORTER PERMEASE PROTEIN"/>
    <property type="match status" value="1"/>
</dbReference>
<evidence type="ECO:0000256" key="8">
    <source>
        <dbReference type="ARBA" id="ARBA00037998"/>
    </source>
</evidence>
<evidence type="ECO:0000256" key="7">
    <source>
        <dbReference type="ARBA" id="ARBA00023136"/>
    </source>
</evidence>
<keyword evidence="6 9" id="KW-1133">Transmembrane helix</keyword>
<dbReference type="AlphaFoldDB" id="A0A109JH80"/>
<comment type="similarity">
    <text evidence="8">Belongs to the binding-protein-dependent transport system permease family. LivHM subfamily.</text>
</comment>
<gene>
    <name evidence="10" type="ORF">AS156_17410</name>
</gene>
<dbReference type="InterPro" id="IPR001851">
    <property type="entry name" value="ABC_transp_permease"/>
</dbReference>
<keyword evidence="7 9" id="KW-0472">Membrane</keyword>
<dbReference type="GO" id="GO:0005886">
    <property type="term" value="C:plasma membrane"/>
    <property type="evidence" value="ECO:0007669"/>
    <property type="project" value="UniProtKB-SubCell"/>
</dbReference>